<dbReference type="Gene3D" id="2.40.110.10">
    <property type="entry name" value="Butyryl-CoA Dehydrogenase, subunit A, domain 2"/>
    <property type="match status" value="1"/>
</dbReference>
<reference evidence="2 3" key="1">
    <citation type="submission" date="2018-09" db="EMBL/GenBank/DDBJ databases">
        <title>Glutamicibacter mishrai S5-52T (LMG 29155T = KCTC 39846T).</title>
        <authorList>
            <person name="Das S.K."/>
        </authorList>
    </citation>
    <scope>NUCLEOTIDE SEQUENCE [LARGE SCALE GENOMIC DNA]</scope>
    <source>
        <strain evidence="2 3">S5-52</strain>
    </source>
</reference>
<dbReference type="PIRSF" id="PIRSF016578">
    <property type="entry name" value="HsaA"/>
    <property type="match status" value="1"/>
</dbReference>
<dbReference type="Proteomes" id="UP000502331">
    <property type="component" value="Chromosome"/>
</dbReference>
<dbReference type="Gene3D" id="1.20.140.10">
    <property type="entry name" value="Butyryl-CoA Dehydrogenase, subunit A, domain 3"/>
    <property type="match status" value="1"/>
</dbReference>
<evidence type="ECO:0000313" key="2">
    <source>
        <dbReference type="EMBL" id="QIV86965.1"/>
    </source>
</evidence>
<dbReference type="AlphaFoldDB" id="A0A6H0SKT6"/>
<dbReference type="EMBL" id="CP032549">
    <property type="protein sequence ID" value="QIV86965.1"/>
    <property type="molecule type" value="Genomic_DNA"/>
</dbReference>
<dbReference type="InterPro" id="IPR037069">
    <property type="entry name" value="AcylCoA_DH/ox_N_sf"/>
</dbReference>
<protein>
    <submittedName>
        <fullName evidence="2">Monooxygenase</fullName>
    </submittedName>
</protein>
<dbReference type="InterPro" id="IPR009100">
    <property type="entry name" value="AcylCoA_DH/oxidase_NM_dom_sf"/>
</dbReference>
<dbReference type="InterPro" id="IPR013786">
    <property type="entry name" value="AcylCoA_DH/ox_N"/>
</dbReference>
<sequence length="409" mass="43437">MTVLTTGNRLSKLKARFAPLFEQIAAGAAERDRSGELPYQQIADLAAAGFGAVRVPVSHGGAGATLPELFELFVDLAAADSNIAQALRAHFAFVEDRLIAAPGAGRDKWLARFVDGELVGNSWTEVGTVKVGDVITKVTPDGEGGFRINGTKYYSTGSIFADWLDTYAERTDTGKRVIAAVNRHQPGVELADDWDGFGQRTTGTGTSTFTDAIVAEEDLIDFDTRFKYQTAFYQQVLLAVLAGSAKAAERDFAAELKARKRTFSHAAANVAAEDPQLLQVIGEVSAAAFAAAGTVERVSQALEGAYETALALQAGEISAEEDEAANDAAELASAQAQVVLTPLVLNAITHAFDALAASATSVSKNLDRHWRNARTAGNHNPWVFKARLIGDLAVNGTELPRVWAIGASK</sequence>
<keyword evidence="2" id="KW-0560">Oxidoreductase</keyword>
<accession>A0A6H0SKT6</accession>
<dbReference type="GO" id="GO:0006552">
    <property type="term" value="P:L-leucine catabolic process"/>
    <property type="evidence" value="ECO:0007669"/>
    <property type="project" value="TreeGrafter"/>
</dbReference>
<dbReference type="GO" id="GO:0008470">
    <property type="term" value="F:3-methylbutanoyl-CoA dehydrogenase activity"/>
    <property type="evidence" value="ECO:0007669"/>
    <property type="project" value="TreeGrafter"/>
</dbReference>
<name>A0A6H0SKT6_9MICC</name>
<dbReference type="InterPro" id="IPR036250">
    <property type="entry name" value="AcylCo_DH-like_C"/>
</dbReference>
<evidence type="ECO:0000259" key="1">
    <source>
        <dbReference type="Pfam" id="PF02771"/>
    </source>
</evidence>
<keyword evidence="3" id="KW-1185">Reference proteome</keyword>
<dbReference type="GO" id="GO:0004497">
    <property type="term" value="F:monooxygenase activity"/>
    <property type="evidence" value="ECO:0007669"/>
    <property type="project" value="UniProtKB-KW"/>
</dbReference>
<dbReference type="Pfam" id="PF02771">
    <property type="entry name" value="Acyl-CoA_dh_N"/>
    <property type="match status" value="1"/>
</dbReference>
<evidence type="ECO:0000313" key="3">
    <source>
        <dbReference type="Proteomes" id="UP000502331"/>
    </source>
</evidence>
<dbReference type="RefSeq" id="WP_022874678.1">
    <property type="nucleotide sequence ID" value="NZ_CP032549.1"/>
</dbReference>
<dbReference type="PANTHER" id="PTHR43884">
    <property type="entry name" value="ACYL-COA DEHYDROGENASE"/>
    <property type="match status" value="1"/>
</dbReference>
<dbReference type="InterPro" id="IPR046373">
    <property type="entry name" value="Acyl-CoA_Oxase/DH_mid-dom_sf"/>
</dbReference>
<dbReference type="PANTHER" id="PTHR43884:SF12">
    <property type="entry name" value="ISOVALERYL-COA DEHYDROGENASE, MITOCHONDRIAL-RELATED"/>
    <property type="match status" value="1"/>
</dbReference>
<dbReference type="SUPFAM" id="SSF47203">
    <property type="entry name" value="Acyl-CoA dehydrogenase C-terminal domain-like"/>
    <property type="match status" value="1"/>
</dbReference>
<dbReference type="SUPFAM" id="SSF56645">
    <property type="entry name" value="Acyl-CoA dehydrogenase NM domain-like"/>
    <property type="match status" value="1"/>
</dbReference>
<organism evidence="2 3">
    <name type="scientific">Glutamicibacter mishrai</name>
    <dbReference type="NCBI Taxonomy" id="1775880"/>
    <lineage>
        <taxon>Bacteria</taxon>
        <taxon>Bacillati</taxon>
        <taxon>Actinomycetota</taxon>
        <taxon>Actinomycetes</taxon>
        <taxon>Micrococcales</taxon>
        <taxon>Micrococcaceae</taxon>
        <taxon>Glutamicibacter</taxon>
    </lineage>
</organism>
<gene>
    <name evidence="2" type="ORF">D3791_07370</name>
</gene>
<feature type="domain" description="Acyl-CoA dehydrogenase/oxidase N-terminal" evidence="1">
    <location>
        <begin position="22"/>
        <end position="117"/>
    </location>
</feature>
<dbReference type="Gene3D" id="1.10.540.10">
    <property type="entry name" value="Acyl-CoA dehydrogenase/oxidase, N-terminal domain"/>
    <property type="match status" value="1"/>
</dbReference>
<proteinExistence type="predicted"/>
<dbReference type="GO" id="GO:0050660">
    <property type="term" value="F:flavin adenine dinucleotide binding"/>
    <property type="evidence" value="ECO:0007669"/>
    <property type="project" value="InterPro"/>
</dbReference>
<keyword evidence="2" id="KW-0503">Monooxygenase</keyword>